<feature type="region of interest" description="Disordered" evidence="1">
    <location>
        <begin position="51"/>
        <end position="73"/>
    </location>
</feature>
<proteinExistence type="predicted"/>
<protein>
    <submittedName>
        <fullName evidence="2">Uncharacterized protein</fullName>
    </submittedName>
</protein>
<accession>A0A4Y7PTK3</accession>
<evidence type="ECO:0000256" key="1">
    <source>
        <dbReference type="SAM" id="MobiDB-lite"/>
    </source>
</evidence>
<dbReference type="VEuPathDB" id="FungiDB:BD410DRAFT_806730"/>
<organism evidence="2 3">
    <name type="scientific">Rickenella mellea</name>
    <dbReference type="NCBI Taxonomy" id="50990"/>
    <lineage>
        <taxon>Eukaryota</taxon>
        <taxon>Fungi</taxon>
        <taxon>Dikarya</taxon>
        <taxon>Basidiomycota</taxon>
        <taxon>Agaricomycotina</taxon>
        <taxon>Agaricomycetes</taxon>
        <taxon>Hymenochaetales</taxon>
        <taxon>Rickenellaceae</taxon>
        <taxon>Rickenella</taxon>
    </lineage>
</organism>
<evidence type="ECO:0000313" key="2">
    <source>
        <dbReference type="EMBL" id="TDL18192.1"/>
    </source>
</evidence>
<reference evidence="2 3" key="1">
    <citation type="submission" date="2018-06" db="EMBL/GenBank/DDBJ databases">
        <title>A transcriptomic atlas of mushroom development highlights an independent origin of complex multicellularity.</title>
        <authorList>
            <consortium name="DOE Joint Genome Institute"/>
            <person name="Krizsan K."/>
            <person name="Almasi E."/>
            <person name="Merenyi Z."/>
            <person name="Sahu N."/>
            <person name="Viragh M."/>
            <person name="Koszo T."/>
            <person name="Mondo S."/>
            <person name="Kiss B."/>
            <person name="Balint B."/>
            <person name="Kues U."/>
            <person name="Barry K."/>
            <person name="Hegedus J.C."/>
            <person name="Henrissat B."/>
            <person name="Johnson J."/>
            <person name="Lipzen A."/>
            <person name="Ohm R."/>
            <person name="Nagy I."/>
            <person name="Pangilinan J."/>
            <person name="Yan J."/>
            <person name="Xiong Y."/>
            <person name="Grigoriev I.V."/>
            <person name="Hibbett D.S."/>
            <person name="Nagy L.G."/>
        </authorList>
    </citation>
    <scope>NUCLEOTIDE SEQUENCE [LARGE SCALE GENOMIC DNA]</scope>
    <source>
        <strain evidence="2 3">SZMC22713</strain>
    </source>
</reference>
<sequence length="180" mass="20343">MTAGHITFITPKYSPQKEAARQDGRPYCACPPFVFLPPLLVWLWRSSEPPDSGSGLTPDANEDTGDSKDEKGEAETIQTFKLLAPSSGHPSARYFGSHSTARKIFTLSALLERMLAVLKHDIVMVVVVVVEEEEERERRRGGCKLRGAFCGMLRGGPVTMIRFWRWRGRGWRLNVPRRSW</sequence>
<gene>
    <name evidence="2" type="ORF">BD410DRAFT_806730</name>
</gene>
<dbReference type="AlphaFoldDB" id="A0A4Y7PTK3"/>
<evidence type="ECO:0000313" key="3">
    <source>
        <dbReference type="Proteomes" id="UP000294933"/>
    </source>
</evidence>
<dbReference type="EMBL" id="ML170211">
    <property type="protein sequence ID" value="TDL18192.1"/>
    <property type="molecule type" value="Genomic_DNA"/>
</dbReference>
<keyword evidence="3" id="KW-1185">Reference proteome</keyword>
<dbReference type="Proteomes" id="UP000294933">
    <property type="component" value="Unassembled WGS sequence"/>
</dbReference>
<name>A0A4Y7PTK3_9AGAM</name>